<feature type="compositionally biased region" description="Polar residues" evidence="1">
    <location>
        <begin position="118"/>
        <end position="154"/>
    </location>
</feature>
<dbReference type="OMA" id="LRTDWKA"/>
<gene>
    <name evidence="2" type="ORF">FCULG_00003233</name>
    <name evidence="3" type="ORF">HYE67_008537</name>
</gene>
<dbReference type="EMBL" id="PVEM01000001">
    <property type="protein sequence ID" value="PTD12596.1"/>
    <property type="molecule type" value="Genomic_DNA"/>
</dbReference>
<organism evidence="2 4">
    <name type="scientific">Fusarium culmorum</name>
    <dbReference type="NCBI Taxonomy" id="5516"/>
    <lineage>
        <taxon>Eukaryota</taxon>
        <taxon>Fungi</taxon>
        <taxon>Dikarya</taxon>
        <taxon>Ascomycota</taxon>
        <taxon>Pezizomycotina</taxon>
        <taxon>Sordariomycetes</taxon>
        <taxon>Hypocreomycetidae</taxon>
        <taxon>Hypocreales</taxon>
        <taxon>Nectriaceae</taxon>
        <taxon>Fusarium</taxon>
    </lineage>
</organism>
<dbReference type="AlphaFoldDB" id="A0A2T4H9X3"/>
<keyword evidence="4" id="KW-1185">Reference proteome</keyword>
<dbReference type="EMBL" id="CP064750">
    <property type="protein sequence ID" value="QPC66306.1"/>
    <property type="molecule type" value="Genomic_DNA"/>
</dbReference>
<sequence length="162" mass="18018">MPILSYLCSWVKPRQSRSDEPSTSFSFGKKKRTKSGLGKTDNQDHQRSNMIRKSLQSRTSSRTTTRPEDNNYDTEEEDSGTSTSLRTDWKAYEADIQRNKSTLMRSHPGVDRARIQTRAGSSSSRPLPQSFGSSSTNPYSPVSPTISESTSSPASPGFGRIF</sequence>
<feature type="compositionally biased region" description="Acidic residues" evidence="1">
    <location>
        <begin position="70"/>
        <end position="79"/>
    </location>
</feature>
<dbReference type="Proteomes" id="UP000241587">
    <property type="component" value="Unassembled WGS sequence"/>
</dbReference>
<evidence type="ECO:0000256" key="1">
    <source>
        <dbReference type="SAM" id="MobiDB-lite"/>
    </source>
</evidence>
<evidence type="ECO:0000313" key="2">
    <source>
        <dbReference type="EMBL" id="PTD12596.1"/>
    </source>
</evidence>
<feature type="region of interest" description="Disordered" evidence="1">
    <location>
        <begin position="13"/>
        <end position="162"/>
    </location>
</feature>
<evidence type="ECO:0000313" key="4">
    <source>
        <dbReference type="Proteomes" id="UP000241587"/>
    </source>
</evidence>
<evidence type="ECO:0000313" key="3">
    <source>
        <dbReference type="EMBL" id="QPC66306.1"/>
    </source>
</evidence>
<accession>A0A2T4H9X3</accession>
<reference evidence="3" key="2">
    <citation type="submission" date="2020-11" db="EMBL/GenBank/DDBJ databases">
        <title>The chromosome-scale genome resource for two endophytic Fusarium species: F. culmorum and F. pseudograminearum.</title>
        <authorList>
            <person name="Yuan Z."/>
        </authorList>
    </citation>
    <scope>NUCLEOTIDE SEQUENCE</scope>
    <source>
        <strain evidence="3">Class2-1B</strain>
    </source>
</reference>
<name>A0A2T4H9X3_FUSCU</name>
<dbReference type="Proteomes" id="UP000663297">
    <property type="component" value="Chromosome 4"/>
</dbReference>
<protein>
    <submittedName>
        <fullName evidence="2">Uncharacterized protein</fullName>
    </submittedName>
</protein>
<proteinExistence type="predicted"/>
<dbReference type="OrthoDB" id="5222624at2759"/>
<reference evidence="2 4" key="1">
    <citation type="submission" date="2018-02" db="EMBL/GenBank/DDBJ databases">
        <title>Fusarium culmorum secondary metabolites in fungal-bacterial-plant interactions.</title>
        <authorList>
            <person name="Schmidt R."/>
        </authorList>
    </citation>
    <scope>NUCLEOTIDE SEQUENCE [LARGE SCALE GENOMIC DNA]</scope>
    <source>
        <strain evidence="2 4">PV</strain>
    </source>
</reference>
<feature type="compositionally biased region" description="Basic and acidic residues" evidence="1">
    <location>
        <begin position="87"/>
        <end position="98"/>
    </location>
</feature>